<dbReference type="EMBL" id="CAFBQA010000030">
    <property type="protein sequence ID" value="CAB5037907.1"/>
    <property type="molecule type" value="Genomic_DNA"/>
</dbReference>
<feature type="transmembrane region" description="Helical" evidence="1">
    <location>
        <begin position="77"/>
        <end position="97"/>
    </location>
</feature>
<dbReference type="EMBL" id="CAFBMD010000001">
    <property type="protein sequence ID" value="CAB4887125.1"/>
    <property type="molecule type" value="Genomic_DNA"/>
</dbReference>
<dbReference type="InterPro" id="IPR018247">
    <property type="entry name" value="EF_Hand_1_Ca_BS"/>
</dbReference>
<accession>A0A6J7F0V8</accession>
<dbReference type="SUPFAM" id="SSF47473">
    <property type="entry name" value="EF-hand"/>
    <property type="match status" value="1"/>
</dbReference>
<feature type="transmembrane region" description="Helical" evidence="1">
    <location>
        <begin position="39"/>
        <end position="57"/>
    </location>
</feature>
<dbReference type="AlphaFoldDB" id="A0A6J7F0V8"/>
<evidence type="ECO:0000313" key="7">
    <source>
        <dbReference type="EMBL" id="CAB5044330.1"/>
    </source>
</evidence>
<sequence length="429" mass="47880">MSSKMRLASVVLFAGIIGSIYFLLDVLPEQEVVTVRNTTLGFMIAALVAIFGNIFIIRYHATEPAHPKFDMMTDRLISIRVHAISGSLEVVLGIVAWSTQNTTLAIVVGCLAIFGHVPSSLYQAPGAFGSKGLTYPAYLGVIAIHLYCAVRLVMEDGNILWLERTWMALQAYAFMRIYGYFFFRLGAFKEGGYSVHMLLSGATILPFILGPVGPLLMMLILVAWVVLIKTIVRPTSAQWADAFDEKERGAVIDYNMRTLWTQKNLGSAAEGTSKENARAVFDYLDVDKSGSLKISEIESLLNEWGANTSIKESFMNNFGKSNGIDFHTFTSTIWLSGRMQEVLSKDAVSNLTTPEEKSKFVFNQLDLDESGFIEMVEIEMLLLEWGLDAREAQRYISKFGGADKRLDYAEFHTKLSPIWKFASKPKSFL</sequence>
<dbReference type="PROSITE" id="PS50222">
    <property type="entry name" value="EF_HAND_2"/>
    <property type="match status" value="2"/>
</dbReference>
<protein>
    <submittedName>
        <fullName evidence="5">Unannotated protein</fullName>
    </submittedName>
</protein>
<dbReference type="EMBL" id="CAEZXW010000001">
    <property type="protein sequence ID" value="CAB4690819.1"/>
    <property type="molecule type" value="Genomic_DNA"/>
</dbReference>
<keyword evidence="1" id="KW-0472">Membrane</keyword>
<feature type="transmembrane region" description="Helical" evidence="1">
    <location>
        <begin position="7"/>
        <end position="27"/>
    </location>
</feature>
<gene>
    <name evidence="3" type="ORF">UFOPK2593_00036</name>
    <name evidence="4" type="ORF">UFOPK2894_00358</name>
    <name evidence="5" type="ORF">UFOPK3492_00002</name>
    <name evidence="6" type="ORF">UFOPK4234_00702</name>
    <name evidence="7" type="ORF">UFOPK4295_00104</name>
</gene>
<reference evidence="5" key="1">
    <citation type="submission" date="2020-05" db="EMBL/GenBank/DDBJ databases">
        <authorList>
            <person name="Chiriac C."/>
            <person name="Salcher M."/>
            <person name="Ghai R."/>
            <person name="Kavagutti S V."/>
        </authorList>
    </citation>
    <scope>NUCLEOTIDE SEQUENCE</scope>
</reference>
<proteinExistence type="predicted"/>
<evidence type="ECO:0000313" key="3">
    <source>
        <dbReference type="EMBL" id="CAB4690819.1"/>
    </source>
</evidence>
<name>A0A6J7F0V8_9ZZZZ</name>
<keyword evidence="1" id="KW-0812">Transmembrane</keyword>
<keyword evidence="1" id="KW-1133">Transmembrane helix</keyword>
<dbReference type="GO" id="GO:0005509">
    <property type="term" value="F:calcium ion binding"/>
    <property type="evidence" value="ECO:0007669"/>
    <property type="project" value="InterPro"/>
</dbReference>
<dbReference type="EMBL" id="CAFBQF010000002">
    <property type="protein sequence ID" value="CAB5044330.1"/>
    <property type="molecule type" value="Genomic_DNA"/>
</dbReference>
<feature type="transmembrane region" description="Helical" evidence="1">
    <location>
        <begin position="166"/>
        <end position="183"/>
    </location>
</feature>
<feature type="domain" description="EF-hand" evidence="2">
    <location>
        <begin position="353"/>
        <end position="388"/>
    </location>
</feature>
<organism evidence="5">
    <name type="scientific">freshwater metagenome</name>
    <dbReference type="NCBI Taxonomy" id="449393"/>
    <lineage>
        <taxon>unclassified sequences</taxon>
        <taxon>metagenomes</taxon>
        <taxon>ecological metagenomes</taxon>
    </lineage>
</organism>
<dbReference type="InterPro" id="IPR002048">
    <property type="entry name" value="EF_hand_dom"/>
</dbReference>
<evidence type="ECO:0000256" key="1">
    <source>
        <dbReference type="SAM" id="Phobius"/>
    </source>
</evidence>
<evidence type="ECO:0000313" key="5">
    <source>
        <dbReference type="EMBL" id="CAB4887125.1"/>
    </source>
</evidence>
<feature type="transmembrane region" description="Helical" evidence="1">
    <location>
        <begin position="133"/>
        <end position="154"/>
    </location>
</feature>
<feature type="domain" description="EF-hand" evidence="2">
    <location>
        <begin position="272"/>
        <end position="307"/>
    </location>
</feature>
<feature type="transmembrane region" description="Helical" evidence="1">
    <location>
        <begin position="103"/>
        <end position="121"/>
    </location>
</feature>
<evidence type="ECO:0000259" key="2">
    <source>
        <dbReference type="PROSITE" id="PS50222"/>
    </source>
</evidence>
<feature type="transmembrane region" description="Helical" evidence="1">
    <location>
        <begin position="204"/>
        <end position="227"/>
    </location>
</feature>
<dbReference type="InterPro" id="IPR011992">
    <property type="entry name" value="EF-hand-dom_pair"/>
</dbReference>
<dbReference type="Gene3D" id="1.10.238.10">
    <property type="entry name" value="EF-hand"/>
    <property type="match status" value="2"/>
</dbReference>
<dbReference type="EMBL" id="CAEZZQ010000014">
    <property type="protein sequence ID" value="CAB4767264.1"/>
    <property type="molecule type" value="Genomic_DNA"/>
</dbReference>
<evidence type="ECO:0000313" key="4">
    <source>
        <dbReference type="EMBL" id="CAB4767264.1"/>
    </source>
</evidence>
<evidence type="ECO:0000313" key="6">
    <source>
        <dbReference type="EMBL" id="CAB5037907.1"/>
    </source>
</evidence>
<dbReference type="PROSITE" id="PS00018">
    <property type="entry name" value="EF_HAND_1"/>
    <property type="match status" value="1"/>
</dbReference>